<dbReference type="STRING" id="1705.CA21670_11545"/>
<evidence type="ECO:0000313" key="6">
    <source>
        <dbReference type="Proteomes" id="UP000076947"/>
    </source>
</evidence>
<feature type="compositionally biased region" description="Low complexity" evidence="2">
    <location>
        <begin position="164"/>
        <end position="177"/>
    </location>
</feature>
<gene>
    <name evidence="5" type="ORF">AYJ05_06145</name>
</gene>
<reference evidence="6" key="1">
    <citation type="submission" date="2016-02" db="EMBL/GenBank/DDBJ databases">
        <authorList>
            <person name="Kaur G."/>
            <person name="Nair G.R."/>
            <person name="Mayilraj S."/>
        </authorList>
    </citation>
    <scope>NUCLEOTIDE SEQUENCE [LARGE SCALE GENOMIC DNA]</scope>
    <source>
        <strain evidence="6">GA-15</strain>
    </source>
</reference>
<dbReference type="OrthoDB" id="514320at2"/>
<dbReference type="InterPro" id="IPR013207">
    <property type="entry name" value="LGFP"/>
</dbReference>
<dbReference type="SMART" id="SM00644">
    <property type="entry name" value="Ami_2"/>
    <property type="match status" value="1"/>
</dbReference>
<comment type="caution">
    <text evidence="5">The sequence shown here is derived from an EMBL/GenBank/DDBJ whole genome shotgun (WGS) entry which is preliminary data.</text>
</comment>
<sequence length="708" mass="72467">MTATLAAIAVAAAAAFGGNQILNTQSGGSGPIDATSSSANFGDGNTVVVDDPAIASQGEGAGPRAVKEFRQDDPFSMFALTWQGQKDVAAFVRAEQEDGSWGEWFSAEPMDVTTEGTNGTDLIFVGDTNAVQVSVGNVDLGIPSDQEVEEELDSNEDAQDAPADEPASAPAEVPASEESADTQNYDAQVDTPTQEDSASDKAESGETDEGVAETAQRVGQQVSAGVAPKPSDIGKIKPVADSEELPAESGAVSASELEAVFINGNAQEDGIANMADTDGMPPVVTRAGWGANEGMRCSNPDYTEPTKALTLHHTAGNNNYTPAEAAAQVRGIFKYHAQTLGWCDMGYNVLVDKYGTIYEGRYGGLERGVMGAHVGGFNSNTWGISMIGNYETAQPSAEMLNSVTSIAAWKAAQAGFDPSGTVNLRSGGFSNARYAAGSTATVPTFHGHSDLHHTQCPGGYVISRWDEIRNATNTKYNAIASGNAISQPPTGGTPAPVLDGNGNGGDANSEQSGTNDLAAVLPGLASIAERGANQQGSSDFSDEEIQAVTAVAAAVAGLAITAGAVTLPESGGEVAPGVSADALPGIISQVLAIAGNEEATAAFDSILNIFGPILGAPVGGPDSENAQLVYQLFNNGVVLSSEDTGTHALIGEFARAWAQGDTAAQLGLPTTDQYAVGGEAGGNSVRVDFQGGYITYDPNTATVDVHTN</sequence>
<dbReference type="InterPro" id="IPR002502">
    <property type="entry name" value="Amidase_domain"/>
</dbReference>
<evidence type="ECO:0008006" key="7">
    <source>
        <dbReference type="Google" id="ProtNLM"/>
    </source>
</evidence>
<dbReference type="GO" id="GO:0008745">
    <property type="term" value="F:N-acetylmuramoyl-L-alanine amidase activity"/>
    <property type="evidence" value="ECO:0007669"/>
    <property type="project" value="InterPro"/>
</dbReference>
<comment type="similarity">
    <text evidence="1">Belongs to the N-acetylmuramoyl-L-alanine amidase 2 family.</text>
</comment>
<feature type="domain" description="N-acetylmuramoyl-L-alanine amidase" evidence="3">
    <location>
        <begin position="295"/>
        <end position="458"/>
    </location>
</feature>
<evidence type="ECO:0000259" key="3">
    <source>
        <dbReference type="SMART" id="SM00644"/>
    </source>
</evidence>
<dbReference type="Proteomes" id="UP000076947">
    <property type="component" value="Unassembled WGS sequence"/>
</dbReference>
<name>A0A177INN5_9CORY</name>
<feature type="domain" description="Peptidoglycan recognition protein family" evidence="4">
    <location>
        <begin position="281"/>
        <end position="429"/>
    </location>
</feature>
<dbReference type="PANTHER" id="PTHR11022:SF41">
    <property type="entry name" value="PEPTIDOGLYCAN-RECOGNITION PROTEIN LC-RELATED"/>
    <property type="match status" value="1"/>
</dbReference>
<dbReference type="GO" id="GO:0009253">
    <property type="term" value="P:peptidoglycan catabolic process"/>
    <property type="evidence" value="ECO:0007669"/>
    <property type="project" value="InterPro"/>
</dbReference>
<proteinExistence type="inferred from homology"/>
<evidence type="ECO:0000256" key="2">
    <source>
        <dbReference type="SAM" id="MobiDB-lite"/>
    </source>
</evidence>
<feature type="compositionally biased region" description="Polar residues" evidence="2">
    <location>
        <begin position="182"/>
        <end position="196"/>
    </location>
</feature>
<organism evidence="5 6">
    <name type="scientific">Corynebacterium stationis</name>
    <dbReference type="NCBI Taxonomy" id="1705"/>
    <lineage>
        <taxon>Bacteria</taxon>
        <taxon>Bacillati</taxon>
        <taxon>Actinomycetota</taxon>
        <taxon>Actinomycetes</taxon>
        <taxon>Mycobacteriales</taxon>
        <taxon>Corynebacteriaceae</taxon>
        <taxon>Corynebacterium</taxon>
    </lineage>
</organism>
<dbReference type="InterPro" id="IPR036505">
    <property type="entry name" value="Amidase/PGRP_sf"/>
</dbReference>
<dbReference type="SUPFAM" id="SSF55846">
    <property type="entry name" value="N-acetylmuramoyl-L-alanine amidase-like"/>
    <property type="match status" value="1"/>
</dbReference>
<dbReference type="PANTHER" id="PTHR11022">
    <property type="entry name" value="PEPTIDOGLYCAN RECOGNITION PROTEIN"/>
    <property type="match status" value="1"/>
</dbReference>
<dbReference type="SMART" id="SM00701">
    <property type="entry name" value="PGRP"/>
    <property type="match status" value="1"/>
</dbReference>
<evidence type="ECO:0000259" key="4">
    <source>
        <dbReference type="SMART" id="SM00701"/>
    </source>
</evidence>
<accession>A0A177INN5</accession>
<dbReference type="InterPro" id="IPR006619">
    <property type="entry name" value="PGRP_domain_met/bac"/>
</dbReference>
<keyword evidence="6" id="KW-1185">Reference proteome</keyword>
<protein>
    <recommendedName>
        <fullName evidence="7">N-acetylmuramoyl-L-alanine amidase</fullName>
    </recommendedName>
</protein>
<dbReference type="AlphaFoldDB" id="A0A177INN5"/>
<dbReference type="Pfam" id="PF08310">
    <property type="entry name" value="LGFP"/>
    <property type="match status" value="1"/>
</dbReference>
<feature type="compositionally biased region" description="Acidic residues" evidence="2">
    <location>
        <begin position="146"/>
        <end position="163"/>
    </location>
</feature>
<dbReference type="CDD" id="cd06583">
    <property type="entry name" value="PGRP"/>
    <property type="match status" value="1"/>
</dbReference>
<dbReference type="Pfam" id="PF01510">
    <property type="entry name" value="Amidase_2"/>
    <property type="match status" value="1"/>
</dbReference>
<feature type="region of interest" description="Disordered" evidence="2">
    <location>
        <begin position="482"/>
        <end position="512"/>
    </location>
</feature>
<feature type="region of interest" description="Disordered" evidence="2">
    <location>
        <begin position="146"/>
        <end position="236"/>
    </location>
</feature>
<dbReference type="Gene3D" id="3.40.80.10">
    <property type="entry name" value="Peptidoglycan recognition protein-like"/>
    <property type="match status" value="1"/>
</dbReference>
<evidence type="ECO:0000313" key="5">
    <source>
        <dbReference type="EMBL" id="OAH30473.1"/>
    </source>
</evidence>
<dbReference type="InterPro" id="IPR015510">
    <property type="entry name" value="PGRP"/>
</dbReference>
<dbReference type="EMBL" id="LSTQ01000008">
    <property type="protein sequence ID" value="OAH30473.1"/>
    <property type="molecule type" value="Genomic_DNA"/>
</dbReference>
<evidence type="ECO:0000256" key="1">
    <source>
        <dbReference type="ARBA" id="ARBA00007553"/>
    </source>
</evidence>
<dbReference type="GO" id="GO:0008270">
    <property type="term" value="F:zinc ion binding"/>
    <property type="evidence" value="ECO:0007669"/>
    <property type="project" value="InterPro"/>
</dbReference>